<reference evidence="2" key="1">
    <citation type="submission" date="2021-06" db="EMBL/GenBank/DDBJ databases">
        <authorList>
            <person name="Kallberg Y."/>
            <person name="Tangrot J."/>
            <person name="Rosling A."/>
        </authorList>
    </citation>
    <scope>NUCLEOTIDE SEQUENCE</scope>
    <source>
        <strain evidence="2">FL966</strain>
    </source>
</reference>
<sequence>MEEDLPENIVENESGIEDVNSSDDINNSVFPEIMDIDNEGILCDSDINFMNNDGQNL</sequence>
<feature type="region of interest" description="Disordered" evidence="1">
    <location>
        <begin position="1"/>
        <end position="24"/>
    </location>
</feature>
<organism evidence="2 3">
    <name type="scientific">Cetraspora pellucida</name>
    <dbReference type="NCBI Taxonomy" id="1433469"/>
    <lineage>
        <taxon>Eukaryota</taxon>
        <taxon>Fungi</taxon>
        <taxon>Fungi incertae sedis</taxon>
        <taxon>Mucoromycota</taxon>
        <taxon>Glomeromycotina</taxon>
        <taxon>Glomeromycetes</taxon>
        <taxon>Diversisporales</taxon>
        <taxon>Gigasporaceae</taxon>
        <taxon>Cetraspora</taxon>
    </lineage>
</organism>
<dbReference type="EMBL" id="CAJVQA010085185">
    <property type="protein sequence ID" value="CAG8838761.1"/>
    <property type="molecule type" value="Genomic_DNA"/>
</dbReference>
<proteinExistence type="predicted"/>
<evidence type="ECO:0000256" key="1">
    <source>
        <dbReference type="SAM" id="MobiDB-lite"/>
    </source>
</evidence>
<dbReference type="OrthoDB" id="2408522at2759"/>
<keyword evidence="3" id="KW-1185">Reference proteome</keyword>
<dbReference type="Proteomes" id="UP000789759">
    <property type="component" value="Unassembled WGS sequence"/>
</dbReference>
<feature type="non-terminal residue" evidence="2">
    <location>
        <position position="1"/>
    </location>
</feature>
<evidence type="ECO:0000313" key="3">
    <source>
        <dbReference type="Proteomes" id="UP000789759"/>
    </source>
</evidence>
<name>A0A9N9PNC0_9GLOM</name>
<protein>
    <submittedName>
        <fullName evidence="2">7857_t:CDS:1</fullName>
    </submittedName>
</protein>
<comment type="caution">
    <text evidence="2">The sequence shown here is derived from an EMBL/GenBank/DDBJ whole genome shotgun (WGS) entry which is preliminary data.</text>
</comment>
<gene>
    <name evidence="2" type="ORF">CPELLU_LOCUS21750</name>
</gene>
<accession>A0A9N9PNC0</accession>
<dbReference type="AlphaFoldDB" id="A0A9N9PNC0"/>
<evidence type="ECO:0000313" key="2">
    <source>
        <dbReference type="EMBL" id="CAG8838761.1"/>
    </source>
</evidence>